<protein>
    <submittedName>
        <fullName evidence="3">DUF1992 domain-containing protein</fullName>
    </submittedName>
</protein>
<evidence type="ECO:0000313" key="3">
    <source>
        <dbReference type="EMBL" id="NKY02302.1"/>
    </source>
</evidence>
<evidence type="ECO:0000259" key="2">
    <source>
        <dbReference type="Pfam" id="PF09350"/>
    </source>
</evidence>
<dbReference type="InterPro" id="IPR018961">
    <property type="entry name" value="DnaJ_homolog_subfam-C_membr-28"/>
</dbReference>
<organism evidence="3 4">
    <name type="scientific">Gordonia polyisoprenivorans</name>
    <dbReference type="NCBI Taxonomy" id="84595"/>
    <lineage>
        <taxon>Bacteria</taxon>
        <taxon>Bacillati</taxon>
        <taxon>Actinomycetota</taxon>
        <taxon>Actinomycetes</taxon>
        <taxon>Mycobacteriales</taxon>
        <taxon>Gordoniaceae</taxon>
        <taxon>Gordonia</taxon>
    </lineage>
</organism>
<evidence type="ECO:0000313" key="4">
    <source>
        <dbReference type="Proteomes" id="UP000563898"/>
    </source>
</evidence>
<dbReference type="RefSeq" id="WP_006370321.1">
    <property type="nucleotide sequence ID" value="NZ_CP073075.1"/>
</dbReference>
<feature type="domain" description="DnaJ homologue subfamily C member 28 conserved" evidence="2">
    <location>
        <begin position="33"/>
        <end position="101"/>
    </location>
</feature>
<feature type="region of interest" description="Disordered" evidence="1">
    <location>
        <begin position="1"/>
        <end position="32"/>
    </location>
</feature>
<dbReference type="Pfam" id="PF09350">
    <property type="entry name" value="DJC28_CD"/>
    <property type="match status" value="1"/>
</dbReference>
<dbReference type="EMBL" id="JAAXPC010000006">
    <property type="protein sequence ID" value="NKY02302.1"/>
    <property type="molecule type" value="Genomic_DNA"/>
</dbReference>
<name>A0A846WKW9_9ACTN</name>
<accession>A0A846WKW9</accession>
<gene>
    <name evidence="3" type="ORF">HGA05_12005</name>
</gene>
<dbReference type="Proteomes" id="UP000563898">
    <property type="component" value="Unassembled WGS sequence"/>
</dbReference>
<sequence>MTGPDGGEPASTGPEGHFRRVRRWRPQRHESRVEKMIREATERGEFDNLPGMGKPLNLSGLDDPDWWAKQKIRDEDLDSTALLPPTLQLRKERDTFPESLRGIADEGVVRTILTDFNTRVKQDRLRPSVGPASHLVCRTVDVEEMIDRWRLLRHS</sequence>
<dbReference type="AlphaFoldDB" id="A0A846WKW9"/>
<reference evidence="3 4" key="1">
    <citation type="submission" date="2020-04" db="EMBL/GenBank/DDBJ databases">
        <title>MicrobeNet Type strains.</title>
        <authorList>
            <person name="Nicholson A.C."/>
        </authorList>
    </citation>
    <scope>NUCLEOTIDE SEQUENCE [LARGE SCALE GENOMIC DNA]</scope>
    <source>
        <strain evidence="3 4">ATCC BAA-14</strain>
    </source>
</reference>
<evidence type="ECO:0000256" key="1">
    <source>
        <dbReference type="SAM" id="MobiDB-lite"/>
    </source>
</evidence>
<proteinExistence type="predicted"/>
<comment type="caution">
    <text evidence="3">The sequence shown here is derived from an EMBL/GenBank/DDBJ whole genome shotgun (WGS) entry which is preliminary data.</text>
</comment>